<dbReference type="InterPro" id="IPR035938">
    <property type="entry name" value="Hemerythrin-like_sf"/>
</dbReference>
<dbReference type="PANTHER" id="PTHR37164">
    <property type="entry name" value="BACTERIOHEMERYTHRIN"/>
    <property type="match status" value="1"/>
</dbReference>
<dbReference type="Gene3D" id="1.20.120.50">
    <property type="entry name" value="Hemerythrin-like"/>
    <property type="match status" value="1"/>
</dbReference>
<dbReference type="PIRSF" id="PIRSF002033">
    <property type="entry name" value="Hemerythrin"/>
    <property type="match status" value="1"/>
</dbReference>
<reference evidence="7" key="1">
    <citation type="submission" date="2025-08" db="UniProtKB">
        <authorList>
            <consortium name="RefSeq"/>
        </authorList>
    </citation>
    <scope>IDENTIFICATION</scope>
    <source>
        <tissue evidence="7">Gonads</tissue>
    </source>
</reference>
<dbReference type="Proteomes" id="UP000085678">
    <property type="component" value="Unplaced"/>
</dbReference>
<gene>
    <name evidence="7" type="primary">LOC106166319</name>
</gene>
<organism evidence="6 7">
    <name type="scientific">Lingula anatina</name>
    <name type="common">Brachiopod</name>
    <name type="synonym">Lingula unguis</name>
    <dbReference type="NCBI Taxonomy" id="7574"/>
    <lineage>
        <taxon>Eukaryota</taxon>
        <taxon>Metazoa</taxon>
        <taxon>Spiralia</taxon>
        <taxon>Lophotrochozoa</taxon>
        <taxon>Brachiopoda</taxon>
        <taxon>Linguliformea</taxon>
        <taxon>Lingulata</taxon>
        <taxon>Lingulida</taxon>
        <taxon>Linguloidea</taxon>
        <taxon>Lingulidae</taxon>
        <taxon>Lingula</taxon>
    </lineage>
</organism>
<dbReference type="AlphaFoldDB" id="A0A1S3IQ01"/>
<evidence type="ECO:0000256" key="2">
    <source>
        <dbReference type="ARBA" id="ARBA00022723"/>
    </source>
</evidence>
<feature type="binding site" evidence="4">
    <location>
        <position position="110"/>
    </location>
    <ligand>
        <name>Fe cation</name>
        <dbReference type="ChEBI" id="CHEBI:24875"/>
        <label>1</label>
    </ligand>
</feature>
<feature type="binding site" evidence="4">
    <location>
        <position position="57"/>
    </location>
    <ligand>
        <name>Fe cation</name>
        <dbReference type="ChEBI" id="CHEBI:24875"/>
        <label>2</label>
    </ligand>
</feature>
<dbReference type="InterPro" id="IPR012312">
    <property type="entry name" value="Hemerythrin-like"/>
</dbReference>
<feature type="binding site" evidence="4">
    <location>
        <position position="76"/>
    </location>
    <ligand>
        <name>Fe cation</name>
        <dbReference type="ChEBI" id="CHEBI:24875"/>
        <label>2</label>
    </ligand>
</feature>
<dbReference type="PANTHER" id="PTHR37164:SF1">
    <property type="entry name" value="BACTERIOHEMERYTHRIN"/>
    <property type="match status" value="1"/>
</dbReference>
<feature type="binding site" evidence="4">
    <location>
        <position position="57"/>
    </location>
    <ligand>
        <name>Fe cation</name>
        <dbReference type="ChEBI" id="CHEBI:24875"/>
        <label>1</label>
    </ligand>
</feature>
<feature type="binding site" evidence="4">
    <location>
        <position position="72"/>
    </location>
    <ligand>
        <name>Fe cation</name>
        <dbReference type="ChEBI" id="CHEBI:24875"/>
        <label>2</label>
    </ligand>
</feature>
<keyword evidence="3 4" id="KW-0408">Iron</keyword>
<feature type="binding site" evidence="4">
    <location>
        <position position="105"/>
    </location>
    <ligand>
        <name>Fe cation</name>
        <dbReference type="ChEBI" id="CHEBI:24875"/>
        <label>2</label>
    </ligand>
</feature>
<keyword evidence="2 4" id="KW-0479">Metal-binding</keyword>
<dbReference type="Pfam" id="PF01814">
    <property type="entry name" value="Hemerythrin"/>
    <property type="match status" value="1"/>
</dbReference>
<evidence type="ECO:0000256" key="1">
    <source>
        <dbReference type="ARBA" id="ARBA00010587"/>
    </source>
</evidence>
<accession>A0A1S3IQ01</accession>
<feature type="domain" description="Hemerythrin-like" evidence="5">
    <location>
        <begin position="16"/>
        <end position="116"/>
    </location>
</feature>
<dbReference type="KEGG" id="lak:106166319"/>
<dbReference type="InterPro" id="IPR012827">
    <property type="entry name" value="Hemerythrin_metal-bd"/>
</dbReference>
<dbReference type="NCBIfam" id="TIGR02481">
    <property type="entry name" value="hemeryth_dom"/>
    <property type="match status" value="1"/>
</dbReference>
<evidence type="ECO:0000313" key="6">
    <source>
        <dbReference type="Proteomes" id="UP000085678"/>
    </source>
</evidence>
<dbReference type="PROSITE" id="PS00550">
    <property type="entry name" value="HEMERYTHRINS"/>
    <property type="match status" value="1"/>
</dbReference>
<dbReference type="InterPro" id="IPR016131">
    <property type="entry name" value="Haemerythrin_Fe_BS"/>
</dbReference>
<feature type="binding site" evidence="4">
    <location>
        <position position="24"/>
    </location>
    <ligand>
        <name>Fe cation</name>
        <dbReference type="ChEBI" id="CHEBI:24875"/>
        <label>1</label>
    </ligand>
</feature>
<evidence type="ECO:0000256" key="3">
    <source>
        <dbReference type="ARBA" id="ARBA00023004"/>
    </source>
</evidence>
<dbReference type="InterPro" id="IPR050669">
    <property type="entry name" value="Hemerythrin"/>
</dbReference>
<evidence type="ECO:0000259" key="5">
    <source>
        <dbReference type="Pfam" id="PF01814"/>
    </source>
</evidence>
<dbReference type="GO" id="GO:0005506">
    <property type="term" value="F:iron ion binding"/>
    <property type="evidence" value="ECO:0007669"/>
    <property type="project" value="InterPro"/>
</dbReference>
<evidence type="ECO:0000256" key="4">
    <source>
        <dbReference type="PIRSR" id="PIRSR002033-1"/>
    </source>
</evidence>
<evidence type="ECO:0000313" key="7">
    <source>
        <dbReference type="RefSeq" id="XP_013400300.1"/>
    </source>
</evidence>
<feature type="binding site" evidence="4">
    <location>
        <position position="110"/>
    </location>
    <ligand>
        <name>Fe cation</name>
        <dbReference type="ChEBI" id="CHEBI:24875"/>
        <label>2</label>
    </ligand>
</feature>
<name>A0A1S3IQ01_LINAN</name>
<dbReference type="InterPro" id="IPR002063">
    <property type="entry name" value="Haemerythrin"/>
</dbReference>
<protein>
    <submittedName>
        <fullName evidence="7">Hemerythrin subunit alpha-like</fullName>
    </submittedName>
</protein>
<dbReference type="InParanoid" id="A0A1S3IQ01"/>
<comment type="similarity">
    <text evidence="1">Belongs to the hemerythrin family.</text>
</comment>
<dbReference type="PRINTS" id="PR00186">
    <property type="entry name" value="HEMERYTHRIN"/>
</dbReference>
<feature type="binding site" evidence="4">
    <location>
        <position position="53"/>
    </location>
    <ligand>
        <name>Fe cation</name>
        <dbReference type="ChEBI" id="CHEBI:24875"/>
        <label>1</label>
    </ligand>
</feature>
<dbReference type="GeneID" id="106166319"/>
<dbReference type="NCBIfam" id="TIGR00058">
    <property type="entry name" value="Hemerythrin"/>
    <property type="match status" value="1"/>
</dbReference>
<dbReference type="RefSeq" id="XP_013400300.1">
    <property type="nucleotide sequence ID" value="XM_013544846.1"/>
</dbReference>
<proteinExistence type="inferred from homology"/>
<keyword evidence="6" id="KW-1185">Reference proteome</keyword>
<dbReference type="CDD" id="cd12107">
    <property type="entry name" value="Hemerythrin"/>
    <property type="match status" value="1"/>
</dbReference>
<dbReference type="SUPFAM" id="SSF47188">
    <property type="entry name" value="Hemerythrin-like"/>
    <property type="match status" value="1"/>
</dbReference>
<sequence>MGIPAPFAWNESFATSYKNIDLEHRTLFNGLFALSEFNTRDQLAACKECFVMHFRDEQTQMENANFELFEEHRGIHESFLEKMGQWKAPVAQKDIKFGMEWLVDHIPKEDFKYKGKL</sequence>